<organism evidence="10 11">
    <name type="scientific">Haloferula helveola</name>
    <dbReference type="NCBI Taxonomy" id="490095"/>
    <lineage>
        <taxon>Bacteria</taxon>
        <taxon>Pseudomonadati</taxon>
        <taxon>Verrucomicrobiota</taxon>
        <taxon>Verrucomicrobiia</taxon>
        <taxon>Verrucomicrobiales</taxon>
        <taxon>Verrucomicrobiaceae</taxon>
        <taxon>Haloferula</taxon>
    </lineage>
</organism>
<feature type="coiled-coil region" evidence="7">
    <location>
        <begin position="224"/>
        <end position="251"/>
    </location>
</feature>
<evidence type="ECO:0000313" key="10">
    <source>
        <dbReference type="EMBL" id="BCX50374.1"/>
    </source>
</evidence>
<dbReference type="InterPro" id="IPR050710">
    <property type="entry name" value="Band7/mec-2_domain"/>
</dbReference>
<evidence type="ECO:0000256" key="2">
    <source>
        <dbReference type="ARBA" id="ARBA00006971"/>
    </source>
</evidence>
<dbReference type="Gene3D" id="3.30.479.30">
    <property type="entry name" value="Band 7 domain"/>
    <property type="match status" value="1"/>
</dbReference>
<dbReference type="RefSeq" id="WP_338687388.1">
    <property type="nucleotide sequence ID" value="NZ_AP024702.1"/>
</dbReference>
<dbReference type="InterPro" id="IPR036013">
    <property type="entry name" value="Band_7/SPFH_dom_sf"/>
</dbReference>
<accession>A0ABN6HA43</accession>
<dbReference type="CDD" id="cd03404">
    <property type="entry name" value="SPFH_HflK"/>
    <property type="match status" value="1"/>
</dbReference>
<protein>
    <recommendedName>
        <fullName evidence="6">Protein HflK</fullName>
    </recommendedName>
</protein>
<comment type="subunit">
    <text evidence="6">HflC and HflK may interact to form a multimeric complex.</text>
</comment>
<dbReference type="PANTHER" id="PTHR43327:SF2">
    <property type="entry name" value="MODULATOR OF FTSH PROTEASE HFLK"/>
    <property type="match status" value="1"/>
</dbReference>
<comment type="subcellular location">
    <subcellularLocation>
        <location evidence="1">Membrane</location>
        <topology evidence="1">Single-pass membrane protein</topology>
    </subcellularLocation>
</comment>
<keyword evidence="3 6" id="KW-0812">Transmembrane</keyword>
<feature type="region of interest" description="Disordered" evidence="8">
    <location>
        <begin position="1"/>
        <end position="22"/>
    </location>
</feature>
<feature type="domain" description="Band 7" evidence="9">
    <location>
        <begin position="49"/>
        <end position="232"/>
    </location>
</feature>
<dbReference type="Proteomes" id="UP001374893">
    <property type="component" value="Chromosome"/>
</dbReference>
<dbReference type="InterPro" id="IPR010201">
    <property type="entry name" value="HflK"/>
</dbReference>
<comment type="function">
    <text evidence="6">HflC and HflK could encode or regulate a protease.</text>
</comment>
<evidence type="ECO:0000256" key="1">
    <source>
        <dbReference type="ARBA" id="ARBA00004167"/>
    </source>
</evidence>
<dbReference type="EMBL" id="AP024702">
    <property type="protein sequence ID" value="BCX50374.1"/>
    <property type="molecule type" value="Genomic_DNA"/>
</dbReference>
<keyword evidence="5 6" id="KW-0472">Membrane</keyword>
<proteinExistence type="inferred from homology"/>
<dbReference type="InterPro" id="IPR001107">
    <property type="entry name" value="Band_7"/>
</dbReference>
<reference evidence="10 11" key="1">
    <citation type="submission" date="2021-06" db="EMBL/GenBank/DDBJ databases">
        <title>Complete genome of Haloferula helveola possessing various polysaccharide degrading enzymes.</title>
        <authorList>
            <person name="Takami H."/>
            <person name="Huang C."/>
            <person name="Hamasaki K."/>
        </authorList>
    </citation>
    <scope>NUCLEOTIDE SEQUENCE [LARGE SCALE GENOMIC DNA]</scope>
    <source>
        <strain evidence="10 11">CN-1</strain>
    </source>
</reference>
<evidence type="ECO:0000256" key="3">
    <source>
        <dbReference type="ARBA" id="ARBA00022692"/>
    </source>
</evidence>
<name>A0ABN6HA43_9BACT</name>
<keyword evidence="7" id="KW-0175">Coiled coil</keyword>
<evidence type="ECO:0000256" key="5">
    <source>
        <dbReference type="ARBA" id="ARBA00023136"/>
    </source>
</evidence>
<evidence type="ECO:0000256" key="4">
    <source>
        <dbReference type="ARBA" id="ARBA00022989"/>
    </source>
</evidence>
<keyword evidence="11" id="KW-1185">Reference proteome</keyword>
<evidence type="ECO:0000256" key="8">
    <source>
        <dbReference type="SAM" id="MobiDB-lite"/>
    </source>
</evidence>
<sequence>MNDSFGPPDLPPQRQPQMPQFPELPKLPFSPKLLLFVPLVLVLLIGVWSSFYTVEAEEVGVVTRFGKFQSTHDPGLRFKLPFGIDRVQKVAVERQQKQEFGFGTQGASNPSQFRKSAPEQQAEKQMVTGDLNAALIEWVVQYRIQNPTEYLFNVRNPDETLRDASESIMREAVGDRTVDEVLTVGRQAIEAEVLLKLQELVNRYEMGLRINQVQLKNVDPPRDVQSSFNEVNNAQQQREELINKANGEYNREVPKARGEADRSISDAEGYAIQRVNEAEGDAARFNALYAEFTKAPTITRQRLYLETMAKVVPALGNKIILDEDAKQLLPLLNLDRTPTPR</sequence>
<evidence type="ECO:0000256" key="6">
    <source>
        <dbReference type="RuleBase" id="RU364113"/>
    </source>
</evidence>
<dbReference type="NCBIfam" id="TIGR01933">
    <property type="entry name" value="hflK"/>
    <property type="match status" value="1"/>
</dbReference>
<gene>
    <name evidence="10" type="ORF">HAHE_42820</name>
</gene>
<dbReference type="SMART" id="SM00244">
    <property type="entry name" value="PHB"/>
    <property type="match status" value="1"/>
</dbReference>
<dbReference type="PANTHER" id="PTHR43327">
    <property type="entry name" value="STOMATIN-LIKE PROTEIN 2, MITOCHONDRIAL"/>
    <property type="match status" value="1"/>
</dbReference>
<dbReference type="Pfam" id="PF01145">
    <property type="entry name" value="Band_7"/>
    <property type="match status" value="1"/>
</dbReference>
<feature type="transmembrane region" description="Helical" evidence="6">
    <location>
        <begin position="33"/>
        <end position="54"/>
    </location>
</feature>
<dbReference type="SUPFAM" id="SSF117892">
    <property type="entry name" value="Band 7/SPFH domain"/>
    <property type="match status" value="1"/>
</dbReference>
<keyword evidence="4 6" id="KW-1133">Transmembrane helix</keyword>
<evidence type="ECO:0000313" key="11">
    <source>
        <dbReference type="Proteomes" id="UP001374893"/>
    </source>
</evidence>
<evidence type="ECO:0000256" key="7">
    <source>
        <dbReference type="SAM" id="Coils"/>
    </source>
</evidence>
<evidence type="ECO:0000259" key="9">
    <source>
        <dbReference type="SMART" id="SM00244"/>
    </source>
</evidence>
<comment type="similarity">
    <text evidence="2 6">Belongs to the band 7/mec-2 family. HflK subfamily.</text>
</comment>